<evidence type="ECO:0000313" key="4">
    <source>
        <dbReference type="Proteomes" id="UP000625711"/>
    </source>
</evidence>
<dbReference type="InterPro" id="IPR027986">
    <property type="entry name" value="TCAIM"/>
</dbReference>
<proteinExistence type="predicted"/>
<dbReference type="InterPro" id="IPR028031">
    <property type="entry name" value="DUF4460"/>
</dbReference>
<feature type="domain" description="DUF4460" evidence="1">
    <location>
        <begin position="19"/>
        <end position="116"/>
    </location>
</feature>
<dbReference type="GO" id="GO:0005739">
    <property type="term" value="C:mitochondrion"/>
    <property type="evidence" value="ECO:0007669"/>
    <property type="project" value="TreeGrafter"/>
</dbReference>
<protein>
    <recommendedName>
        <fullName evidence="5">T-cell activation inhibitor, mitochondrial</fullName>
    </recommendedName>
</protein>
<gene>
    <name evidence="3" type="ORF">GWI33_003661</name>
</gene>
<feature type="domain" description="DUF4461" evidence="2">
    <location>
        <begin position="177"/>
        <end position="485"/>
    </location>
</feature>
<evidence type="ECO:0000259" key="1">
    <source>
        <dbReference type="Pfam" id="PF14687"/>
    </source>
</evidence>
<dbReference type="AlphaFoldDB" id="A0A834MF23"/>
<organism evidence="3 4">
    <name type="scientific">Rhynchophorus ferrugineus</name>
    <name type="common">Red palm weevil</name>
    <name type="synonym">Curculio ferrugineus</name>
    <dbReference type="NCBI Taxonomy" id="354439"/>
    <lineage>
        <taxon>Eukaryota</taxon>
        <taxon>Metazoa</taxon>
        <taxon>Ecdysozoa</taxon>
        <taxon>Arthropoda</taxon>
        <taxon>Hexapoda</taxon>
        <taxon>Insecta</taxon>
        <taxon>Pterygota</taxon>
        <taxon>Neoptera</taxon>
        <taxon>Endopterygota</taxon>
        <taxon>Coleoptera</taxon>
        <taxon>Polyphaga</taxon>
        <taxon>Cucujiformia</taxon>
        <taxon>Curculionidae</taxon>
        <taxon>Dryophthorinae</taxon>
        <taxon>Rhynchophorus</taxon>
    </lineage>
</organism>
<evidence type="ECO:0000313" key="3">
    <source>
        <dbReference type="EMBL" id="KAF7281996.1"/>
    </source>
</evidence>
<evidence type="ECO:0000259" key="2">
    <source>
        <dbReference type="Pfam" id="PF14688"/>
    </source>
</evidence>
<keyword evidence="4" id="KW-1185">Reference proteome</keyword>
<dbReference type="EMBL" id="JAACXV010000205">
    <property type="protein sequence ID" value="KAF7281996.1"/>
    <property type="molecule type" value="Genomic_DNA"/>
</dbReference>
<dbReference type="Proteomes" id="UP000625711">
    <property type="component" value="Unassembled WGS sequence"/>
</dbReference>
<dbReference type="PANTHER" id="PTHR31596:SF1">
    <property type="entry name" value="T-CELL ACTIVATION INHIBITOR, MITOCHONDRIAL"/>
    <property type="match status" value="1"/>
</dbReference>
<sequence>MLRQTSLGIVKAKNLIQIRNLTSTEVSSALRPFYFSVHPDLFGQHPKERAVNETSLQQLSSVLQSLQNSSYLSPVTLPFYVKNRNNAKETVRLIRIYLKERDIGAAVVNILKTCNLPTEHLEHHIQKGESKKIQNQNEWVTIKYKNEYDFTNVNKNHPLYATFIMQQKIKEAKENQRLRNWLQQNSKDALTKCRNGKASREEIKRIKSEMICDFKLKEIRWDCGWNGTHFRGCLLALKSLIEQHPEQKKELEGQVLVFSYFTGVSLDGHIMLFSGEVRHNWLDFIKKIKYHKKALERVPFYERSLSHVLRNIKVGRRKFMPKIMVGEYEKNLKQLTTSVSDYVGHRAYPSRWPKSLDQYEIVVESEAGPLMVSPTGQFIVPSSIPGPLLMSFITNNFQDADEKISNYKKDKVMEKSLYENCVNELNLAALHKDDNITPELMIQFCTKLLENKDYVKGLTKDLNLNVATYYSVLSDGTVCIPWNFNL</sequence>
<name>A0A834MF23_RHYFE</name>
<dbReference type="InterPro" id="IPR027989">
    <property type="entry name" value="DUF4461"/>
</dbReference>
<accession>A0A834MF23</accession>
<dbReference type="Pfam" id="PF14687">
    <property type="entry name" value="DUF4460"/>
    <property type="match status" value="1"/>
</dbReference>
<dbReference type="Pfam" id="PF14688">
    <property type="entry name" value="DUF4461"/>
    <property type="match status" value="1"/>
</dbReference>
<evidence type="ECO:0008006" key="5">
    <source>
        <dbReference type="Google" id="ProtNLM"/>
    </source>
</evidence>
<reference evidence="3" key="1">
    <citation type="submission" date="2020-08" db="EMBL/GenBank/DDBJ databases">
        <title>Genome sequencing and assembly of the red palm weevil Rhynchophorus ferrugineus.</title>
        <authorList>
            <person name="Dias G.B."/>
            <person name="Bergman C.M."/>
            <person name="Manee M."/>
        </authorList>
    </citation>
    <scope>NUCLEOTIDE SEQUENCE</scope>
    <source>
        <strain evidence="3">AA-2017</strain>
        <tissue evidence="3">Whole larva</tissue>
    </source>
</reference>
<dbReference type="PANTHER" id="PTHR31596">
    <property type="entry name" value="T-CELL ACTIVATION INHIBITOR, MITOCHONDRIAL"/>
    <property type="match status" value="1"/>
</dbReference>
<comment type="caution">
    <text evidence="3">The sequence shown here is derived from an EMBL/GenBank/DDBJ whole genome shotgun (WGS) entry which is preliminary data.</text>
</comment>
<dbReference type="OrthoDB" id="4238at2759"/>